<dbReference type="GO" id="GO:0003995">
    <property type="term" value="F:acyl-CoA dehydrogenase activity"/>
    <property type="evidence" value="ECO:0007669"/>
    <property type="project" value="TreeGrafter"/>
</dbReference>
<keyword evidence="3" id="KW-0285">Flavoprotein</keyword>
<dbReference type="Gene3D" id="1.20.140.10">
    <property type="entry name" value="Butyryl-CoA Dehydrogenase, subunit A, domain 3"/>
    <property type="match status" value="1"/>
</dbReference>
<evidence type="ECO:0000259" key="6">
    <source>
        <dbReference type="Pfam" id="PF00441"/>
    </source>
</evidence>
<name>A0A5S4H688_9ACTN</name>
<keyword evidence="9" id="KW-1185">Reference proteome</keyword>
<dbReference type="SUPFAM" id="SSF56645">
    <property type="entry name" value="Acyl-CoA dehydrogenase NM domain-like"/>
    <property type="match status" value="1"/>
</dbReference>
<dbReference type="OrthoDB" id="4607453at2"/>
<dbReference type="Pfam" id="PF00441">
    <property type="entry name" value="Acyl-CoA_dh_1"/>
    <property type="match status" value="1"/>
</dbReference>
<dbReference type="Gene3D" id="1.10.540.10">
    <property type="entry name" value="Acyl-CoA dehydrogenase/oxidase, N-terminal domain"/>
    <property type="match status" value="1"/>
</dbReference>
<organism evidence="8 9">
    <name type="scientific">Actinomadura geliboluensis</name>
    <dbReference type="NCBI Taxonomy" id="882440"/>
    <lineage>
        <taxon>Bacteria</taxon>
        <taxon>Bacillati</taxon>
        <taxon>Actinomycetota</taxon>
        <taxon>Actinomycetes</taxon>
        <taxon>Streptosporangiales</taxon>
        <taxon>Thermomonosporaceae</taxon>
        <taxon>Actinomadura</taxon>
    </lineage>
</organism>
<sequence length="299" mass="31603">MKFVLDAEQRMFGETLRRLLADAGTAKTARAWAAGDSGPGRALWTSVAEAGVFAVAVPEEFGGAGRLPVELVVAAEELGRAAAPGPYVETLAAAELLGESPWLPRIAEGEAVVTLAVPHALDADVADLVLTPDKVERKAGEALASLDPARRLFRVEGGGGFTDFGVLLCAAQQIGLGQALLDVSVEYAKTRQQFGRPIGEYQAIKHHLATAMVELEFARPLVYGAALSYGTPDFARDVSAAKVAASEASYSLAKTALQVHGAIGYTDEYDPSLWIRKARALYSAWGSVAEHRARVMAAL</sequence>
<keyword evidence="5" id="KW-0560">Oxidoreductase</keyword>
<accession>A0A5S4H688</accession>
<gene>
    <name evidence="8" type="ORF">ETD96_10305</name>
</gene>
<evidence type="ECO:0000256" key="2">
    <source>
        <dbReference type="ARBA" id="ARBA00009347"/>
    </source>
</evidence>
<evidence type="ECO:0000256" key="5">
    <source>
        <dbReference type="ARBA" id="ARBA00023002"/>
    </source>
</evidence>
<dbReference type="PANTHER" id="PTHR43884">
    <property type="entry name" value="ACYL-COA DEHYDROGENASE"/>
    <property type="match status" value="1"/>
</dbReference>
<dbReference type="RefSeq" id="WP_138636092.1">
    <property type="nucleotide sequence ID" value="NZ_VCKZ01000052.1"/>
</dbReference>
<evidence type="ECO:0000256" key="3">
    <source>
        <dbReference type="ARBA" id="ARBA00022630"/>
    </source>
</evidence>
<dbReference type="InterPro" id="IPR009100">
    <property type="entry name" value="AcylCoA_DH/oxidase_NM_dom_sf"/>
</dbReference>
<dbReference type="InterPro" id="IPR036250">
    <property type="entry name" value="AcylCo_DH-like_C"/>
</dbReference>
<dbReference type="AlphaFoldDB" id="A0A5S4H688"/>
<comment type="similarity">
    <text evidence="2">Belongs to the acyl-CoA dehydrogenase family.</text>
</comment>
<feature type="domain" description="Acyl-CoA dehydrogenase/oxidase N-terminal" evidence="7">
    <location>
        <begin position="7"/>
        <end position="88"/>
    </location>
</feature>
<feature type="domain" description="Acyl-CoA dehydrogenase/oxidase C-terminal" evidence="6">
    <location>
        <begin position="167"/>
        <end position="297"/>
    </location>
</feature>
<dbReference type="Proteomes" id="UP000305238">
    <property type="component" value="Unassembled WGS sequence"/>
</dbReference>
<evidence type="ECO:0000256" key="4">
    <source>
        <dbReference type="ARBA" id="ARBA00022827"/>
    </source>
</evidence>
<evidence type="ECO:0000313" key="8">
    <source>
        <dbReference type="EMBL" id="TMR40519.1"/>
    </source>
</evidence>
<proteinExistence type="inferred from homology"/>
<dbReference type="EMBL" id="VCKZ01000052">
    <property type="protein sequence ID" value="TMR40519.1"/>
    <property type="molecule type" value="Genomic_DNA"/>
</dbReference>
<dbReference type="InterPro" id="IPR037069">
    <property type="entry name" value="AcylCoA_DH/ox_N_sf"/>
</dbReference>
<dbReference type="GO" id="GO:0050660">
    <property type="term" value="F:flavin adenine dinucleotide binding"/>
    <property type="evidence" value="ECO:0007669"/>
    <property type="project" value="InterPro"/>
</dbReference>
<evidence type="ECO:0000313" key="9">
    <source>
        <dbReference type="Proteomes" id="UP000305238"/>
    </source>
</evidence>
<protein>
    <submittedName>
        <fullName evidence="8">Acyl-CoA dehydrogenase</fullName>
    </submittedName>
</protein>
<comment type="cofactor">
    <cofactor evidence="1">
        <name>FAD</name>
        <dbReference type="ChEBI" id="CHEBI:57692"/>
    </cofactor>
</comment>
<dbReference type="InterPro" id="IPR009075">
    <property type="entry name" value="AcylCo_DH/oxidase_C"/>
</dbReference>
<reference evidence="8 9" key="1">
    <citation type="submission" date="2019-05" db="EMBL/GenBank/DDBJ databases">
        <title>Draft genome sequence of Actinomadura geliboluensis A8036.</title>
        <authorList>
            <person name="Saricaoglu S."/>
            <person name="Isik K."/>
        </authorList>
    </citation>
    <scope>NUCLEOTIDE SEQUENCE [LARGE SCALE GENOMIC DNA]</scope>
    <source>
        <strain evidence="8 9">A8036</strain>
    </source>
</reference>
<dbReference type="Pfam" id="PF02771">
    <property type="entry name" value="Acyl-CoA_dh_N"/>
    <property type="match status" value="1"/>
</dbReference>
<evidence type="ECO:0000259" key="7">
    <source>
        <dbReference type="Pfam" id="PF02771"/>
    </source>
</evidence>
<dbReference type="InterPro" id="IPR013786">
    <property type="entry name" value="AcylCoA_DH/ox_N"/>
</dbReference>
<evidence type="ECO:0000256" key="1">
    <source>
        <dbReference type="ARBA" id="ARBA00001974"/>
    </source>
</evidence>
<comment type="caution">
    <text evidence="8">The sequence shown here is derived from an EMBL/GenBank/DDBJ whole genome shotgun (WGS) entry which is preliminary data.</text>
</comment>
<dbReference type="SUPFAM" id="SSF47203">
    <property type="entry name" value="Acyl-CoA dehydrogenase C-terminal domain-like"/>
    <property type="match status" value="1"/>
</dbReference>
<keyword evidence="4" id="KW-0274">FAD</keyword>
<dbReference type="PANTHER" id="PTHR43884:SF20">
    <property type="entry name" value="ACYL-COA DEHYDROGENASE FADE28"/>
    <property type="match status" value="1"/>
</dbReference>